<dbReference type="Proteomes" id="UP000199306">
    <property type="component" value="Unassembled WGS sequence"/>
</dbReference>
<dbReference type="InterPro" id="IPR046947">
    <property type="entry name" value="LytR-like"/>
</dbReference>
<evidence type="ECO:0000256" key="1">
    <source>
        <dbReference type="PROSITE-ProRule" id="PRU00169"/>
    </source>
</evidence>
<sequence length="253" mass="28781">MSQFLKCIIVEDEEPAQDILKIYIEKIPYLVLEAVCDNAFSALDYIAQNEVDIIFTDIHMPRISGIDMIKSLSKRPFIIITTAFSDYAVEGFDLDVTDFLVKPISFDRFLRAVTKVREKTQKSTAPATISVPAGSSIVMKAEPEVNVSLLSMYVKENGKLLRVDFDDILFVEGLRDYVKIITDGKVIITHMTMKKMEETLPSEQFVRVHKSHIVRIDAIKAIDGNMIEINNNAKIQIGLQFRDNVFKYIKPIN</sequence>
<dbReference type="InterPro" id="IPR001789">
    <property type="entry name" value="Sig_transdc_resp-reg_receiver"/>
</dbReference>
<proteinExistence type="predicted"/>
<name>A0A1I5TI67_9BACT</name>
<dbReference type="PROSITE" id="PS50110">
    <property type="entry name" value="RESPONSE_REGULATORY"/>
    <property type="match status" value="1"/>
</dbReference>
<dbReference type="RefSeq" id="WP_092017158.1">
    <property type="nucleotide sequence ID" value="NZ_FOXH01000006.1"/>
</dbReference>
<reference evidence="4 5" key="1">
    <citation type="submission" date="2016-10" db="EMBL/GenBank/DDBJ databases">
        <authorList>
            <person name="de Groot N.N."/>
        </authorList>
    </citation>
    <scope>NUCLEOTIDE SEQUENCE [LARGE SCALE GENOMIC DNA]</scope>
    <source>
        <strain evidence="5">E92,LMG 26720,CCM 7988</strain>
    </source>
</reference>
<dbReference type="Pfam" id="PF04397">
    <property type="entry name" value="LytTR"/>
    <property type="match status" value="1"/>
</dbReference>
<evidence type="ECO:0000313" key="4">
    <source>
        <dbReference type="EMBL" id="SFP82628.1"/>
    </source>
</evidence>
<dbReference type="PROSITE" id="PS50930">
    <property type="entry name" value="HTH_LYTTR"/>
    <property type="match status" value="1"/>
</dbReference>
<dbReference type="SUPFAM" id="SSF52172">
    <property type="entry name" value="CheY-like"/>
    <property type="match status" value="1"/>
</dbReference>
<dbReference type="SMART" id="SM00850">
    <property type="entry name" value="LytTR"/>
    <property type="match status" value="1"/>
</dbReference>
<dbReference type="AlphaFoldDB" id="A0A1I5TI67"/>
<keyword evidence="5" id="KW-1185">Reference proteome</keyword>
<dbReference type="SMART" id="SM00448">
    <property type="entry name" value="REC"/>
    <property type="match status" value="1"/>
</dbReference>
<dbReference type="Gene3D" id="3.40.50.2300">
    <property type="match status" value="1"/>
</dbReference>
<dbReference type="InterPro" id="IPR007492">
    <property type="entry name" value="LytTR_DNA-bd_dom"/>
</dbReference>
<dbReference type="Pfam" id="PF00072">
    <property type="entry name" value="Response_reg"/>
    <property type="match status" value="1"/>
</dbReference>
<feature type="domain" description="Response regulatory" evidence="2">
    <location>
        <begin position="6"/>
        <end position="117"/>
    </location>
</feature>
<keyword evidence="1" id="KW-0597">Phosphoprotein</keyword>
<dbReference type="PANTHER" id="PTHR37299">
    <property type="entry name" value="TRANSCRIPTIONAL REGULATOR-RELATED"/>
    <property type="match status" value="1"/>
</dbReference>
<feature type="modified residue" description="4-aspartylphosphate" evidence="1">
    <location>
        <position position="57"/>
    </location>
</feature>
<evidence type="ECO:0000259" key="3">
    <source>
        <dbReference type="PROSITE" id="PS50930"/>
    </source>
</evidence>
<organism evidence="4 5">
    <name type="scientific">Pseudarcicella hirudinis</name>
    <dbReference type="NCBI Taxonomy" id="1079859"/>
    <lineage>
        <taxon>Bacteria</taxon>
        <taxon>Pseudomonadati</taxon>
        <taxon>Bacteroidota</taxon>
        <taxon>Cytophagia</taxon>
        <taxon>Cytophagales</taxon>
        <taxon>Flectobacillaceae</taxon>
        <taxon>Pseudarcicella</taxon>
    </lineage>
</organism>
<dbReference type="GO" id="GO:0003677">
    <property type="term" value="F:DNA binding"/>
    <property type="evidence" value="ECO:0007669"/>
    <property type="project" value="UniProtKB-KW"/>
</dbReference>
<feature type="domain" description="HTH LytTR-type" evidence="3">
    <location>
        <begin position="152"/>
        <end position="223"/>
    </location>
</feature>
<dbReference type="GO" id="GO:0000156">
    <property type="term" value="F:phosphorelay response regulator activity"/>
    <property type="evidence" value="ECO:0007669"/>
    <property type="project" value="InterPro"/>
</dbReference>
<accession>A0A1I5TI67</accession>
<dbReference type="InterPro" id="IPR011006">
    <property type="entry name" value="CheY-like_superfamily"/>
</dbReference>
<dbReference type="PANTHER" id="PTHR37299:SF1">
    <property type="entry name" value="STAGE 0 SPORULATION PROTEIN A HOMOLOG"/>
    <property type="match status" value="1"/>
</dbReference>
<evidence type="ECO:0000259" key="2">
    <source>
        <dbReference type="PROSITE" id="PS50110"/>
    </source>
</evidence>
<dbReference type="STRING" id="1079859.SAMN04515674_10657"/>
<dbReference type="Gene3D" id="2.40.50.1020">
    <property type="entry name" value="LytTr DNA-binding domain"/>
    <property type="match status" value="1"/>
</dbReference>
<gene>
    <name evidence="4" type="ORF">SAMN04515674_10657</name>
</gene>
<dbReference type="EMBL" id="FOXH01000006">
    <property type="protein sequence ID" value="SFP82628.1"/>
    <property type="molecule type" value="Genomic_DNA"/>
</dbReference>
<keyword evidence="4" id="KW-0238">DNA-binding</keyword>
<evidence type="ECO:0000313" key="5">
    <source>
        <dbReference type="Proteomes" id="UP000199306"/>
    </source>
</evidence>
<dbReference type="OrthoDB" id="1646880at2"/>
<protein>
    <submittedName>
        <fullName evidence="4">DNA-binding response regulator, LytR/AlgR family</fullName>
    </submittedName>
</protein>